<dbReference type="InterPro" id="IPR028098">
    <property type="entry name" value="Glyco_trans_4-like_N"/>
</dbReference>
<evidence type="ECO:0000256" key="1">
    <source>
        <dbReference type="ARBA" id="ARBA00022679"/>
    </source>
</evidence>
<keyword evidence="1" id="KW-0808">Transferase</keyword>
<dbReference type="Proteomes" id="UP000297617">
    <property type="component" value="Unassembled WGS sequence"/>
</dbReference>
<evidence type="ECO:0000313" key="4">
    <source>
        <dbReference type="EMBL" id="TGK48554.1"/>
    </source>
</evidence>
<name>A0ABY2L7H1_9LEPT</name>
<comment type="caution">
    <text evidence="4">The sequence shown here is derived from an EMBL/GenBank/DDBJ whole genome shotgun (WGS) entry which is preliminary data.</text>
</comment>
<dbReference type="CDD" id="cd03809">
    <property type="entry name" value="GT4_MtfB-like"/>
    <property type="match status" value="1"/>
</dbReference>
<dbReference type="RefSeq" id="WP_135754268.1">
    <property type="nucleotide sequence ID" value="NZ_RQFD01000015.1"/>
</dbReference>
<accession>A0ABY2L7H1</accession>
<reference evidence="5" key="1">
    <citation type="journal article" date="2019" name="PLoS Negl. Trop. Dis.">
        <title>Revisiting the worldwide diversity of Leptospira species in the environment.</title>
        <authorList>
            <person name="Vincent A.T."/>
            <person name="Schiettekatte O."/>
            <person name="Bourhy P."/>
            <person name="Veyrier F.J."/>
            <person name="Picardeau M."/>
        </authorList>
    </citation>
    <scope>NUCLEOTIDE SEQUENCE [LARGE SCALE GENOMIC DNA]</scope>
    <source>
        <strain evidence="5">201800295</strain>
    </source>
</reference>
<feature type="domain" description="Glycosyl transferase family 1" evidence="2">
    <location>
        <begin position="226"/>
        <end position="375"/>
    </location>
</feature>
<dbReference type="EMBL" id="RQFD01000015">
    <property type="protein sequence ID" value="TGK48554.1"/>
    <property type="molecule type" value="Genomic_DNA"/>
</dbReference>
<dbReference type="PANTHER" id="PTHR46401">
    <property type="entry name" value="GLYCOSYLTRANSFERASE WBBK-RELATED"/>
    <property type="match status" value="1"/>
</dbReference>
<evidence type="ECO:0000313" key="5">
    <source>
        <dbReference type="Proteomes" id="UP000297617"/>
    </source>
</evidence>
<dbReference type="PANTHER" id="PTHR46401:SF2">
    <property type="entry name" value="GLYCOSYLTRANSFERASE WBBK-RELATED"/>
    <property type="match status" value="1"/>
</dbReference>
<organism evidence="4 5">
    <name type="scientific">Leptospira bouyouniensis</name>
    <dbReference type="NCBI Taxonomy" id="2484911"/>
    <lineage>
        <taxon>Bacteria</taxon>
        <taxon>Pseudomonadati</taxon>
        <taxon>Spirochaetota</taxon>
        <taxon>Spirochaetia</taxon>
        <taxon>Leptospirales</taxon>
        <taxon>Leptospiraceae</taxon>
        <taxon>Leptospira</taxon>
    </lineage>
</organism>
<sequence>MNIIIDHQIFFQNRFGGISKIFLEILRRLRERNINVETSVKVDSYSRGILIDRVTNEQINLPGCISLYRVYKIIERIYLYFGFSLPEFLIKRERGIFKYSLRKQIKKIEGVVCNELLSNDFTIFHPTYFQSYYLDALENSRTKMIITVYDCVHELFPEYYGDSNFILKNRQKLCEIADHIICISHNTKNDLLRLYPSVSKEKVSVIYLAGDLSSEMVISNNLPFNEYLLFVGNRSDYKNFSVLLNAFSILREEEQINLLCVGGGGFSLSEQKSIENLGLGDSVYWNSIISDAQLASFYRNASLFIYPSLYEGFGIPLLESMSVGCPVLCSNIEVFYEVAGDAASYFDPKDPIDLKNKIKEILSEKHLKEKLIRQGFDRVKNFSWNRCADQHILIYESLSQLNAN</sequence>
<proteinExistence type="predicted"/>
<feature type="domain" description="Glycosyltransferase subfamily 4-like N-terminal" evidence="3">
    <location>
        <begin position="16"/>
        <end position="209"/>
    </location>
</feature>
<dbReference type="Pfam" id="PF13439">
    <property type="entry name" value="Glyco_transf_4"/>
    <property type="match status" value="1"/>
</dbReference>
<keyword evidence="5" id="KW-1185">Reference proteome</keyword>
<gene>
    <name evidence="4" type="ORF">EHQ10_12650</name>
</gene>
<dbReference type="SUPFAM" id="SSF53756">
    <property type="entry name" value="UDP-Glycosyltransferase/glycogen phosphorylase"/>
    <property type="match status" value="1"/>
</dbReference>
<evidence type="ECO:0000259" key="3">
    <source>
        <dbReference type="Pfam" id="PF13439"/>
    </source>
</evidence>
<dbReference type="Gene3D" id="3.40.50.2000">
    <property type="entry name" value="Glycogen Phosphorylase B"/>
    <property type="match status" value="2"/>
</dbReference>
<dbReference type="InterPro" id="IPR001296">
    <property type="entry name" value="Glyco_trans_1"/>
</dbReference>
<evidence type="ECO:0000259" key="2">
    <source>
        <dbReference type="Pfam" id="PF00534"/>
    </source>
</evidence>
<dbReference type="Pfam" id="PF00534">
    <property type="entry name" value="Glycos_transf_1"/>
    <property type="match status" value="1"/>
</dbReference>
<protein>
    <submittedName>
        <fullName evidence="4">Glycosyltransferase family 1 protein</fullName>
    </submittedName>
</protein>